<dbReference type="STRING" id="983967.A0A1E4T120"/>
<reference evidence="8" key="1">
    <citation type="submission" date="2016-04" db="EMBL/GenBank/DDBJ databases">
        <title>Comparative genomics of biotechnologically important yeasts.</title>
        <authorList>
            <consortium name="DOE Joint Genome Institute"/>
            <person name="Riley R."/>
            <person name="Haridas S."/>
            <person name="Wolfe K.H."/>
            <person name="Lopes M.R."/>
            <person name="Hittinger C.T."/>
            <person name="Goker M."/>
            <person name="Salamov A."/>
            <person name="Wisecaver J."/>
            <person name="Long T.M."/>
            <person name="Aerts A.L."/>
            <person name="Barry K."/>
            <person name="Choi C."/>
            <person name="Clum A."/>
            <person name="Coughlan A.Y."/>
            <person name="Deshpande S."/>
            <person name="Douglass A.P."/>
            <person name="Hanson S.J."/>
            <person name="Klenk H.-P."/>
            <person name="Labutti K."/>
            <person name="Lapidus A."/>
            <person name="Lindquist E."/>
            <person name="Lipzen A."/>
            <person name="Meier-Kolthoff J.P."/>
            <person name="Ohm R.A."/>
            <person name="Otillar R.P."/>
            <person name="Pangilinan J."/>
            <person name="Peng Y."/>
            <person name="Rokas A."/>
            <person name="Rosa C.A."/>
            <person name="Scheuner C."/>
            <person name="Sibirny A.A."/>
            <person name="Slot J.C."/>
            <person name="Stielow J.B."/>
            <person name="Sun H."/>
            <person name="Kurtzman C.P."/>
            <person name="Blackwell M."/>
            <person name="Grigoriev I.V."/>
            <person name="Jeffries T.W."/>
        </authorList>
    </citation>
    <scope>NUCLEOTIDE SEQUENCE [LARGE SCALE GENOMIC DNA]</scope>
    <source>
        <strain evidence="8">NRRL YB-2248</strain>
    </source>
</reference>
<evidence type="ECO:0000256" key="3">
    <source>
        <dbReference type="ARBA" id="ARBA00005229"/>
    </source>
</evidence>
<dbReference type="InterPro" id="IPR031818">
    <property type="entry name" value="Hri1"/>
</dbReference>
<evidence type="ECO:0000256" key="5">
    <source>
        <dbReference type="ARBA" id="ARBA00022490"/>
    </source>
</evidence>
<dbReference type="Proteomes" id="UP000094801">
    <property type="component" value="Unassembled WGS sequence"/>
</dbReference>
<dbReference type="CDD" id="cd11692">
    <property type="entry name" value="HRI1_N_like"/>
    <property type="match status" value="1"/>
</dbReference>
<comment type="subcellular location">
    <subcellularLocation>
        <location evidence="2">Cytoplasm</location>
    </subcellularLocation>
    <subcellularLocation>
        <location evidence="1">Nucleus</location>
    </subcellularLocation>
</comment>
<protein>
    <recommendedName>
        <fullName evidence="4">Protein HRI1</fullName>
    </recommendedName>
</protein>
<dbReference type="AlphaFoldDB" id="A0A1E4T120"/>
<evidence type="ECO:0000256" key="1">
    <source>
        <dbReference type="ARBA" id="ARBA00004123"/>
    </source>
</evidence>
<dbReference type="OrthoDB" id="4045395at2759"/>
<dbReference type="Gene3D" id="2.40.128.310">
    <property type="entry name" value="Protein HRI1, C-terminal domain"/>
    <property type="match status" value="1"/>
</dbReference>
<keyword evidence="6" id="KW-0539">Nucleus</keyword>
<sequence length="316" mass="36141">MLSNAVMSTRLSIQWNPTPDSKPPPEETLTMVLTSPGELFVDIRSWLNPTPAQKKFPLEWAFAGSEIELPDVDGKKVIQFNHQFFDSVYIQEYTTWSKNYNHLAKQKQKQQQLHHQTHKLAVDDSTAELDLPPMPDRSSIPLDIGYFSSFPDGRRLETGSMANPATGKVEPYEEIWVSVDPITSKPDAYRLAGSVQNSVFPYSDDELEADAKLKSKKSLDCYVFDISPAHTDKYEGRLIKLGNWLQGVFWDKSNFESPISVIRAWFDDKKGNWVRLIEVGIECEKFPLFDFEEGIGRVGEKVIVEGVHWECVECWF</sequence>
<accession>A0A1E4T120</accession>
<keyword evidence="5" id="KW-0963">Cytoplasm</keyword>
<dbReference type="GO" id="GO:0005737">
    <property type="term" value="C:cytoplasm"/>
    <property type="evidence" value="ECO:0007669"/>
    <property type="project" value="UniProtKB-SubCell"/>
</dbReference>
<dbReference type="InterPro" id="IPR043047">
    <property type="entry name" value="Hri1_N_sf"/>
</dbReference>
<dbReference type="Pfam" id="PF16815">
    <property type="entry name" value="HRI1"/>
    <property type="match status" value="1"/>
</dbReference>
<dbReference type="CDD" id="cd11693">
    <property type="entry name" value="HRI1_C_like"/>
    <property type="match status" value="1"/>
</dbReference>
<dbReference type="Gene3D" id="2.40.128.320">
    <property type="entry name" value="Protein HRI1, N-terminal domain"/>
    <property type="match status" value="1"/>
</dbReference>
<dbReference type="InterPro" id="IPR038744">
    <property type="entry name" value="Hri1_N"/>
</dbReference>
<name>A0A1E4T120_9ASCO</name>
<dbReference type="EMBL" id="KV453852">
    <property type="protein sequence ID" value="ODV85449.1"/>
    <property type="molecule type" value="Genomic_DNA"/>
</dbReference>
<evidence type="ECO:0000313" key="7">
    <source>
        <dbReference type="EMBL" id="ODV85449.1"/>
    </source>
</evidence>
<evidence type="ECO:0000256" key="6">
    <source>
        <dbReference type="ARBA" id="ARBA00023242"/>
    </source>
</evidence>
<proteinExistence type="inferred from homology"/>
<comment type="similarity">
    <text evidence="3">Belongs to the HRI1 family.</text>
</comment>
<keyword evidence="8" id="KW-1185">Reference proteome</keyword>
<evidence type="ECO:0000313" key="8">
    <source>
        <dbReference type="Proteomes" id="UP000094801"/>
    </source>
</evidence>
<evidence type="ECO:0000256" key="2">
    <source>
        <dbReference type="ARBA" id="ARBA00004496"/>
    </source>
</evidence>
<organism evidence="7 8">
    <name type="scientific">[Candida] arabinofermentans NRRL YB-2248</name>
    <dbReference type="NCBI Taxonomy" id="983967"/>
    <lineage>
        <taxon>Eukaryota</taxon>
        <taxon>Fungi</taxon>
        <taxon>Dikarya</taxon>
        <taxon>Ascomycota</taxon>
        <taxon>Saccharomycotina</taxon>
        <taxon>Pichiomycetes</taxon>
        <taxon>Pichiales</taxon>
        <taxon>Pichiaceae</taxon>
        <taxon>Ogataea</taxon>
        <taxon>Ogataea/Candida clade</taxon>
    </lineage>
</organism>
<evidence type="ECO:0000256" key="4">
    <source>
        <dbReference type="ARBA" id="ARBA00017063"/>
    </source>
</evidence>
<dbReference type="GO" id="GO:0005634">
    <property type="term" value="C:nucleus"/>
    <property type="evidence" value="ECO:0007669"/>
    <property type="project" value="UniProtKB-SubCell"/>
</dbReference>
<gene>
    <name evidence="7" type="ORF">CANARDRAFT_28248</name>
</gene>